<keyword evidence="2" id="KW-1003">Cell membrane</keyword>
<keyword evidence="6 8" id="KW-1133">Transmembrane helix</keyword>
<name>A0A7W6CTR2_9HYPH</name>
<dbReference type="GO" id="GO:0016763">
    <property type="term" value="F:pentosyltransferase activity"/>
    <property type="evidence" value="ECO:0007669"/>
    <property type="project" value="TreeGrafter"/>
</dbReference>
<dbReference type="PANTHER" id="PTHR33908">
    <property type="entry name" value="MANNOSYLTRANSFERASE YKCB-RELATED"/>
    <property type="match status" value="1"/>
</dbReference>
<dbReference type="EMBL" id="JACIDW010000013">
    <property type="protein sequence ID" value="MBB3966059.1"/>
    <property type="molecule type" value="Genomic_DNA"/>
</dbReference>
<evidence type="ECO:0000313" key="10">
    <source>
        <dbReference type="EMBL" id="MBB3966059.1"/>
    </source>
</evidence>
<evidence type="ECO:0000256" key="5">
    <source>
        <dbReference type="ARBA" id="ARBA00022692"/>
    </source>
</evidence>
<gene>
    <name evidence="10" type="ORF">GGQ67_003740</name>
</gene>
<dbReference type="AlphaFoldDB" id="A0A7W6CTR2"/>
<feature type="transmembrane region" description="Helical" evidence="8">
    <location>
        <begin position="272"/>
        <end position="290"/>
    </location>
</feature>
<keyword evidence="5 8" id="KW-0812">Transmembrane</keyword>
<dbReference type="InterPro" id="IPR038731">
    <property type="entry name" value="RgtA/B/C-like"/>
</dbReference>
<evidence type="ECO:0000256" key="7">
    <source>
        <dbReference type="ARBA" id="ARBA00023136"/>
    </source>
</evidence>
<feature type="transmembrane region" description="Helical" evidence="8">
    <location>
        <begin position="146"/>
        <end position="178"/>
    </location>
</feature>
<evidence type="ECO:0000256" key="1">
    <source>
        <dbReference type="ARBA" id="ARBA00004651"/>
    </source>
</evidence>
<dbReference type="Pfam" id="PF13231">
    <property type="entry name" value="PMT_2"/>
    <property type="match status" value="1"/>
</dbReference>
<dbReference type="InterPro" id="IPR050297">
    <property type="entry name" value="LipidA_mod_glycosyltrf_83"/>
</dbReference>
<evidence type="ECO:0000256" key="8">
    <source>
        <dbReference type="SAM" id="Phobius"/>
    </source>
</evidence>
<feature type="transmembrane region" description="Helical" evidence="8">
    <location>
        <begin position="325"/>
        <end position="347"/>
    </location>
</feature>
<feature type="transmembrane region" description="Helical" evidence="8">
    <location>
        <begin position="238"/>
        <end position="260"/>
    </location>
</feature>
<accession>A0A7W6CTR2</accession>
<evidence type="ECO:0000313" key="11">
    <source>
        <dbReference type="Proteomes" id="UP000582090"/>
    </source>
</evidence>
<evidence type="ECO:0000256" key="6">
    <source>
        <dbReference type="ARBA" id="ARBA00022989"/>
    </source>
</evidence>
<comment type="caution">
    <text evidence="10">The sequence shown here is derived from an EMBL/GenBank/DDBJ whole genome shotgun (WGS) entry which is preliminary data.</text>
</comment>
<feature type="transmembrane region" description="Helical" evidence="8">
    <location>
        <begin position="296"/>
        <end position="313"/>
    </location>
</feature>
<feature type="transmembrane region" description="Helical" evidence="8">
    <location>
        <begin position="112"/>
        <end position="140"/>
    </location>
</feature>
<sequence length="474" mass="52264">MSPRLGILIIIGVTLWRVVTLGFDNTDLFVDESQYWFWSQNFDFGFFSKPPMIAWVIRAVTELSGSSAIFWIRVSGPLVHMATALVLMMIAKRFVSRDIVGWTGVTYITLPGVALSSVFFSTDVILLFFLAIALFAYFGLTKQRSIGLALLMGVAFGCAFLSKYAILFVVPGGLIALLLLPMARIGWRDFFISVAAAIVVAAPNVWWNVTHDGTTIKHTTSIARWGEMSLNFGQGIEFFAAQFGVVGPIVFFAMLWAVYRVLKGQGSAIEKLLMWLSVPVVLLITLQALIGKAYANWAVTAYVAGTILAVWLLHRVWPKGLRVSFAINGTASLLFPLAAIFANQLVLPNGTEVMKRYLGRSAVSREAADLARQAGTGILVSDNRDMLADMYYTLRDEPLKIYARPPAGAPDNYYEQTFALPADVSEDVLFVTTQPFDCAETPQTIKSWQPSGGYYRGKVIYAYKAKASCVAARE</sequence>
<keyword evidence="3" id="KW-0328">Glycosyltransferase</keyword>
<dbReference type="PANTHER" id="PTHR33908:SF11">
    <property type="entry name" value="MEMBRANE PROTEIN"/>
    <property type="match status" value="1"/>
</dbReference>
<dbReference type="GO" id="GO:0009103">
    <property type="term" value="P:lipopolysaccharide biosynthetic process"/>
    <property type="evidence" value="ECO:0007669"/>
    <property type="project" value="UniProtKB-ARBA"/>
</dbReference>
<evidence type="ECO:0000259" key="9">
    <source>
        <dbReference type="Pfam" id="PF13231"/>
    </source>
</evidence>
<comment type="subcellular location">
    <subcellularLocation>
        <location evidence="1">Cell membrane</location>
        <topology evidence="1">Multi-pass membrane protein</topology>
    </subcellularLocation>
</comment>
<keyword evidence="11" id="KW-1185">Reference proteome</keyword>
<dbReference type="GO" id="GO:0005886">
    <property type="term" value="C:plasma membrane"/>
    <property type="evidence" value="ECO:0007669"/>
    <property type="project" value="UniProtKB-SubCell"/>
</dbReference>
<keyword evidence="7 8" id="KW-0472">Membrane</keyword>
<dbReference type="Proteomes" id="UP000582090">
    <property type="component" value="Unassembled WGS sequence"/>
</dbReference>
<feature type="transmembrane region" description="Helical" evidence="8">
    <location>
        <begin position="68"/>
        <end position="91"/>
    </location>
</feature>
<dbReference type="RefSeq" id="WP_183901559.1">
    <property type="nucleotide sequence ID" value="NZ_JACIDW010000013.1"/>
</dbReference>
<reference evidence="10 11" key="1">
    <citation type="submission" date="2020-08" db="EMBL/GenBank/DDBJ databases">
        <title>Genomic Encyclopedia of Type Strains, Phase IV (KMG-IV): sequencing the most valuable type-strain genomes for metagenomic binning, comparative biology and taxonomic classification.</title>
        <authorList>
            <person name="Goeker M."/>
        </authorList>
    </citation>
    <scope>NUCLEOTIDE SEQUENCE [LARGE SCALE GENOMIC DNA]</scope>
    <source>
        <strain evidence="10 11">DSM 26575</strain>
    </source>
</reference>
<keyword evidence="4 10" id="KW-0808">Transferase</keyword>
<organism evidence="10 11">
    <name type="scientific">Rhizobium metallidurans</name>
    <dbReference type="NCBI Taxonomy" id="1265931"/>
    <lineage>
        <taxon>Bacteria</taxon>
        <taxon>Pseudomonadati</taxon>
        <taxon>Pseudomonadota</taxon>
        <taxon>Alphaproteobacteria</taxon>
        <taxon>Hyphomicrobiales</taxon>
        <taxon>Rhizobiaceae</taxon>
        <taxon>Rhizobium/Agrobacterium group</taxon>
        <taxon>Rhizobium</taxon>
    </lineage>
</organism>
<feature type="domain" description="Glycosyltransferase RgtA/B/C/D-like" evidence="9">
    <location>
        <begin position="48"/>
        <end position="207"/>
    </location>
</feature>
<evidence type="ECO:0000256" key="4">
    <source>
        <dbReference type="ARBA" id="ARBA00022679"/>
    </source>
</evidence>
<evidence type="ECO:0000256" key="2">
    <source>
        <dbReference type="ARBA" id="ARBA00022475"/>
    </source>
</evidence>
<feature type="transmembrane region" description="Helical" evidence="8">
    <location>
        <begin position="190"/>
        <end position="207"/>
    </location>
</feature>
<evidence type="ECO:0000256" key="3">
    <source>
        <dbReference type="ARBA" id="ARBA00022676"/>
    </source>
</evidence>
<protein>
    <submittedName>
        <fullName evidence="10">4-amino-4-deoxy-L-arabinose transferase-like glycosyltransferase</fullName>
    </submittedName>
</protein>
<proteinExistence type="predicted"/>